<reference evidence="1" key="1">
    <citation type="submission" date="2024-12" db="EMBL/GenBank/DDBJ databases">
        <title>Comparative genomics and development of molecular markers within Purpureocillium lilacinum and among Purpureocillium species.</title>
        <authorList>
            <person name="Yeh Z.-Y."/>
            <person name="Ni N.-T."/>
            <person name="Lo P.-H."/>
            <person name="Mushyakhwo K."/>
            <person name="Lin C.-F."/>
            <person name="Nai Y.-S."/>
        </authorList>
    </citation>
    <scope>NUCLEOTIDE SEQUENCE</scope>
    <source>
        <strain evidence="1">NCHU-NPUST-175</strain>
    </source>
</reference>
<accession>A0ACC4D922</accession>
<sequence>MLRLLSEKHPTDGDRENLGVRDQRLALEWLRDNIASFGGDPKRMVLGGQSAGAISAHAMTYTYPEDPIVSALILQSGTVEQLGTKREGPDFEFVRVAQAVGCASQDRKKSLNVGSPHGGMPMADDVVMFTPEDARRRSEAGKFARLPTLIGTMLNEADSVTPEWDPVKGVDRELSDKMTVQIFECNVALEAGYATLFTQVCAIFQLT</sequence>
<evidence type="ECO:0000313" key="1">
    <source>
        <dbReference type="EMBL" id="KAL3952731.1"/>
    </source>
</evidence>
<gene>
    <name evidence="1" type="ORF">ACCO45_012674</name>
</gene>
<name>A0ACC4D922_PURLI</name>
<keyword evidence="2" id="KW-1185">Reference proteome</keyword>
<dbReference type="Proteomes" id="UP001638806">
    <property type="component" value="Unassembled WGS sequence"/>
</dbReference>
<dbReference type="EMBL" id="JBGNUJ010000012">
    <property type="protein sequence ID" value="KAL3952731.1"/>
    <property type="molecule type" value="Genomic_DNA"/>
</dbReference>
<protein>
    <submittedName>
        <fullName evidence="1">Uncharacterized protein</fullName>
    </submittedName>
</protein>
<comment type="caution">
    <text evidence="1">The sequence shown here is derived from an EMBL/GenBank/DDBJ whole genome shotgun (WGS) entry which is preliminary data.</text>
</comment>
<organism evidence="1 2">
    <name type="scientific">Purpureocillium lilacinum</name>
    <name type="common">Paecilomyces lilacinus</name>
    <dbReference type="NCBI Taxonomy" id="33203"/>
    <lineage>
        <taxon>Eukaryota</taxon>
        <taxon>Fungi</taxon>
        <taxon>Dikarya</taxon>
        <taxon>Ascomycota</taxon>
        <taxon>Pezizomycotina</taxon>
        <taxon>Sordariomycetes</taxon>
        <taxon>Hypocreomycetidae</taxon>
        <taxon>Hypocreales</taxon>
        <taxon>Ophiocordycipitaceae</taxon>
        <taxon>Purpureocillium</taxon>
    </lineage>
</organism>
<proteinExistence type="predicted"/>
<evidence type="ECO:0000313" key="2">
    <source>
        <dbReference type="Proteomes" id="UP001638806"/>
    </source>
</evidence>